<evidence type="ECO:0008006" key="3">
    <source>
        <dbReference type="Google" id="ProtNLM"/>
    </source>
</evidence>
<protein>
    <recommendedName>
        <fullName evidence="3">Cysteine-rich transmembrane CYSTM domain-containing protein</fullName>
    </recommendedName>
</protein>
<organism evidence="1 2">
    <name type="scientific">Brassica cretica</name>
    <name type="common">Mustard</name>
    <dbReference type="NCBI Taxonomy" id="69181"/>
    <lineage>
        <taxon>Eukaryota</taxon>
        <taxon>Viridiplantae</taxon>
        <taxon>Streptophyta</taxon>
        <taxon>Embryophyta</taxon>
        <taxon>Tracheophyta</taxon>
        <taxon>Spermatophyta</taxon>
        <taxon>Magnoliopsida</taxon>
        <taxon>eudicotyledons</taxon>
        <taxon>Gunneridae</taxon>
        <taxon>Pentapetalae</taxon>
        <taxon>rosids</taxon>
        <taxon>malvids</taxon>
        <taxon>Brassicales</taxon>
        <taxon>Brassicaceae</taxon>
        <taxon>Brassiceae</taxon>
        <taxon>Brassica</taxon>
    </lineage>
</organism>
<evidence type="ECO:0000313" key="1">
    <source>
        <dbReference type="EMBL" id="KAF3511033.1"/>
    </source>
</evidence>
<dbReference type="EMBL" id="QGKX02001521">
    <property type="protein sequence ID" value="KAF3511033.1"/>
    <property type="molecule type" value="Genomic_DNA"/>
</dbReference>
<reference evidence="1" key="1">
    <citation type="submission" date="2019-12" db="EMBL/GenBank/DDBJ databases">
        <title>Genome sequencing and annotation of Brassica cretica.</title>
        <authorList>
            <person name="Studholme D.J."/>
            <person name="Sarris P."/>
        </authorList>
    </citation>
    <scope>NUCLEOTIDE SEQUENCE</scope>
    <source>
        <strain evidence="1">PFS-109/04</strain>
        <tissue evidence="1">Leaf</tissue>
    </source>
</reference>
<comment type="caution">
    <text evidence="1">The sequence shown here is derived from an EMBL/GenBank/DDBJ whole genome shotgun (WGS) entry which is preliminary data.</text>
</comment>
<sequence>MSRVPRGNRAECRTRIEIDVEVWANRKAPTQIGLNCQVARHAVCKPTRQNTTTAMCLPLDKTNAAFALDNYYFRLFSKTPSPLYPPVMEAPPPPYPPTSTRFHDYYSGYGQPHPPPLRPYRDEYYGEGEYMGCFPFLRTCLTTLCCCWFVERCCLPSRY</sequence>
<dbReference type="AlphaFoldDB" id="A0A8S9PDW9"/>
<name>A0A8S9PDW9_BRACR</name>
<dbReference type="Proteomes" id="UP000712600">
    <property type="component" value="Unassembled WGS sequence"/>
</dbReference>
<proteinExistence type="predicted"/>
<gene>
    <name evidence="1" type="ORF">F2Q69_00001579</name>
</gene>
<accession>A0A8S9PDW9</accession>
<evidence type="ECO:0000313" key="2">
    <source>
        <dbReference type="Proteomes" id="UP000712600"/>
    </source>
</evidence>